<dbReference type="EMBL" id="JAUKUD010000002">
    <property type="protein sequence ID" value="KAK0750860.1"/>
    <property type="molecule type" value="Genomic_DNA"/>
</dbReference>
<evidence type="ECO:0000256" key="1">
    <source>
        <dbReference type="SAM" id="MobiDB-lite"/>
    </source>
</evidence>
<feature type="compositionally biased region" description="Basic and acidic residues" evidence="1">
    <location>
        <begin position="498"/>
        <end position="512"/>
    </location>
</feature>
<name>A0AA40F4C7_9PEZI</name>
<gene>
    <name evidence="2" type="ORF">B0T18DRAFT_425599</name>
</gene>
<evidence type="ECO:0000313" key="2">
    <source>
        <dbReference type="EMBL" id="KAK0750860.1"/>
    </source>
</evidence>
<evidence type="ECO:0000313" key="3">
    <source>
        <dbReference type="Proteomes" id="UP001172155"/>
    </source>
</evidence>
<comment type="caution">
    <text evidence="2">The sequence shown here is derived from an EMBL/GenBank/DDBJ whole genome shotgun (WGS) entry which is preliminary data.</text>
</comment>
<sequence>MASNTNTPTFPFPRIPPTTVRFLRVKPLPRYTYTFEYYNVVDLPNLPYQLVSYHDPFHPHSQQVLLAAPPTEIYRPITINSTTIFVPPYLHAFIDALHNNTVAAARRSPSPAPSTLWFLPPLCLDPADRPSYLNHQAAPLSRHARRTVAWLGPLPHWPLEPSGLAALAQLVQREDGGYQDARTAAGAGAVRRNLAEHPHWSTLDAVRDLLLCEDVERRMEVWCHGGVPFPVGLFGAGTCGPFGGAYVEVSAAERVLEFYSRSRFEEVCYSTGGREGVWTGPLPGTLADTMAELEGRARTKVVVQRVAKKPGEEGKTVSEVVGGGLLRRLECEDKRDRLYGLVDILRETSRSKVVVDYERGVEWAFEQALLVGLEELAEELASDVVDDLEFYWTGGRNCSWVQTYYREARGVFGVDEDEGDRILRRVVKRMGLKKWHAHIDMGGGKGLSFGEFRRVSAKVYRPQDRGYMEMRWSKMANSAKRRMALLARLGANRKRREKPIDAEIRETDKKESGACTST</sequence>
<protein>
    <submittedName>
        <fullName evidence="2">Uncharacterized protein</fullName>
    </submittedName>
</protein>
<organism evidence="2 3">
    <name type="scientific">Schizothecium vesticola</name>
    <dbReference type="NCBI Taxonomy" id="314040"/>
    <lineage>
        <taxon>Eukaryota</taxon>
        <taxon>Fungi</taxon>
        <taxon>Dikarya</taxon>
        <taxon>Ascomycota</taxon>
        <taxon>Pezizomycotina</taxon>
        <taxon>Sordariomycetes</taxon>
        <taxon>Sordariomycetidae</taxon>
        <taxon>Sordariales</taxon>
        <taxon>Schizotheciaceae</taxon>
        <taxon>Schizothecium</taxon>
    </lineage>
</organism>
<feature type="region of interest" description="Disordered" evidence="1">
    <location>
        <begin position="497"/>
        <end position="518"/>
    </location>
</feature>
<keyword evidence="3" id="KW-1185">Reference proteome</keyword>
<accession>A0AA40F4C7</accession>
<proteinExistence type="predicted"/>
<dbReference type="Proteomes" id="UP001172155">
    <property type="component" value="Unassembled WGS sequence"/>
</dbReference>
<reference evidence="2" key="1">
    <citation type="submission" date="2023-06" db="EMBL/GenBank/DDBJ databases">
        <title>Genome-scale phylogeny and comparative genomics of the fungal order Sordariales.</title>
        <authorList>
            <consortium name="Lawrence Berkeley National Laboratory"/>
            <person name="Hensen N."/>
            <person name="Bonometti L."/>
            <person name="Westerberg I."/>
            <person name="Brannstrom I.O."/>
            <person name="Guillou S."/>
            <person name="Cros-Aarteil S."/>
            <person name="Calhoun S."/>
            <person name="Haridas S."/>
            <person name="Kuo A."/>
            <person name="Mondo S."/>
            <person name="Pangilinan J."/>
            <person name="Riley R."/>
            <person name="LaButti K."/>
            <person name="Andreopoulos B."/>
            <person name="Lipzen A."/>
            <person name="Chen C."/>
            <person name="Yanf M."/>
            <person name="Daum C."/>
            <person name="Ng V."/>
            <person name="Clum A."/>
            <person name="Steindorff A."/>
            <person name="Ohm R."/>
            <person name="Martin F."/>
            <person name="Silar P."/>
            <person name="Natvig D."/>
            <person name="Lalanne C."/>
            <person name="Gautier V."/>
            <person name="Ament-velasquez S.L."/>
            <person name="Kruys A."/>
            <person name="Hutchinson M.I."/>
            <person name="Powell A.J."/>
            <person name="Barry K."/>
            <person name="Miller A.N."/>
            <person name="Grigoriev I.V."/>
            <person name="Debuchy R."/>
            <person name="Gladieux P."/>
            <person name="Thoren M.H."/>
            <person name="Johannesson H."/>
        </authorList>
    </citation>
    <scope>NUCLEOTIDE SEQUENCE</scope>
    <source>
        <strain evidence="2">SMH3187-1</strain>
    </source>
</reference>
<dbReference type="AlphaFoldDB" id="A0AA40F4C7"/>